<gene>
    <name evidence="4" type="ORF">ICL16_18620</name>
</gene>
<protein>
    <submittedName>
        <fullName evidence="4">AAA-like domain-containing protein</fullName>
    </submittedName>
</protein>
<sequence>MVDEYIFSGSLPENASTYVKRVADDELYEALTAGKFCYVLNSRQSGKSSLRVRIMSRLSEAGVECASIDLSSVSIQSATQENWYADLIVKLIDSFALDVDFKEWWEKNQLNSSLLRFHNFIEKKLLVEIRENIVIFIDEIDSVLSLNFPTDDFFAFVRACHNQRVDNPEYNRLTFCLLGVASPSNLIKDKNRTPFNIGRAITLKGFQLHEAEPLEKSLRGKFGNPQAIMKEILDWTGGQPFLTQKLCQFMIEESEKENFCTVEQVVRSRIIENWESQDEPEHLRTIRDRILRDEQRAGYLLELYQQIRLTEGQSEITGDDTPEQSDLQLAGLVVKQQNKLRVYNPIYQEVFDQNWIETQLRNLRPYSENFRFWVASGGKDESRYLRGKALQDALEWAKDKSLSYQDRQFLAASQTKEREEDIAAKEKEAVLEREIKDKEAAQKRNQVLTEANQKAQKRIRIGSVVLIVTLLGAAISGILALATLKRIEEQAHNLSALSNLSGELHSKNRQFEADEVRRQIGLSYAIKENYKLQQALLLSGIAFAYQKLERSEDAKQKIQDSMKLLQEEDIKNSPQKDEVTIHVLNIQGTLLKEQDNNTEAIEAYTKAFHLLKSNSSQLNPLNRNTQIINTNTVESVHRGLIQLLSTIPTQGNDLLSKVRESLKEYYYIELHHLLANKKWEAADTLTSKLMLHIRKKEEKVYLDIEDLNKFSCKDLQTIDQDWKNSSKGRFGFGVQKQIWLDTGNRPQEYNKENYTNFLSRTGWYDRERDIFLSYEEVIDKIQNSNYQLRGTLPTHSSRNRFNPLQQSFLAHLSVNCKI</sequence>
<comment type="caution">
    <text evidence="4">The sequence shown here is derived from an EMBL/GenBank/DDBJ whole genome shotgun (WGS) entry which is preliminary data.</text>
</comment>
<keyword evidence="1" id="KW-0175">Coiled coil</keyword>
<dbReference type="InterPro" id="IPR037215">
    <property type="entry name" value="GUN4-like_sf"/>
</dbReference>
<evidence type="ECO:0000313" key="4">
    <source>
        <dbReference type="EMBL" id="MBD2774031.1"/>
    </source>
</evidence>
<keyword evidence="2" id="KW-0472">Membrane</keyword>
<dbReference type="GO" id="GO:0046906">
    <property type="term" value="F:tetrapyrrole binding"/>
    <property type="evidence" value="ECO:0007669"/>
    <property type="project" value="TreeGrafter"/>
</dbReference>
<reference evidence="4" key="1">
    <citation type="submission" date="2020-09" db="EMBL/GenBank/DDBJ databases">
        <title>Iningainema tapete sp. nov. (Scytonemataceae, Cyanobacteria) from greenhouses in central Florida (USA) produces two types of nodularin with biosynthetic potential for microcystin-LR and anabaenopeptins.</title>
        <authorList>
            <person name="Berthold D.E."/>
            <person name="Lefler F.W."/>
            <person name="Huang I.-S."/>
            <person name="Abdulla H."/>
            <person name="Zimba P.V."/>
            <person name="Laughinghouse H.D. IV."/>
        </authorList>
    </citation>
    <scope>NUCLEOTIDE SEQUENCE</scope>
    <source>
        <strain evidence="4">BLCCT55</strain>
    </source>
</reference>
<dbReference type="CDD" id="cd16383">
    <property type="entry name" value="GUN4"/>
    <property type="match status" value="1"/>
</dbReference>
<evidence type="ECO:0000313" key="5">
    <source>
        <dbReference type="Proteomes" id="UP000629098"/>
    </source>
</evidence>
<dbReference type="Gene3D" id="1.25.40.620">
    <property type="match status" value="1"/>
</dbReference>
<dbReference type="InterPro" id="IPR011990">
    <property type="entry name" value="TPR-like_helical_dom_sf"/>
</dbReference>
<keyword evidence="2" id="KW-0812">Transmembrane</keyword>
<dbReference type="PANTHER" id="PTHR34800">
    <property type="entry name" value="TETRAPYRROLE-BINDING PROTEIN, CHLOROPLASTIC"/>
    <property type="match status" value="1"/>
</dbReference>
<dbReference type="PANTHER" id="PTHR34800:SF1">
    <property type="entry name" value="TETRAPYRROLE-BINDING PROTEIN, CHLOROPLASTIC"/>
    <property type="match status" value="1"/>
</dbReference>
<dbReference type="InterPro" id="IPR027417">
    <property type="entry name" value="P-loop_NTPase"/>
</dbReference>
<dbReference type="Pfam" id="PF05419">
    <property type="entry name" value="GUN4"/>
    <property type="match status" value="1"/>
</dbReference>
<evidence type="ECO:0000256" key="1">
    <source>
        <dbReference type="SAM" id="Coils"/>
    </source>
</evidence>
<dbReference type="SUPFAM" id="SSF48452">
    <property type="entry name" value="TPR-like"/>
    <property type="match status" value="1"/>
</dbReference>
<keyword evidence="5" id="KW-1185">Reference proteome</keyword>
<dbReference type="SUPFAM" id="SSF52540">
    <property type="entry name" value="P-loop containing nucleoside triphosphate hydrolases"/>
    <property type="match status" value="1"/>
</dbReference>
<dbReference type="EMBL" id="JACXAE010000063">
    <property type="protein sequence ID" value="MBD2774031.1"/>
    <property type="molecule type" value="Genomic_DNA"/>
</dbReference>
<dbReference type="AlphaFoldDB" id="A0A8J7C825"/>
<evidence type="ECO:0000259" key="3">
    <source>
        <dbReference type="Pfam" id="PF05419"/>
    </source>
</evidence>
<dbReference type="RefSeq" id="WP_190830530.1">
    <property type="nucleotide sequence ID" value="NZ_CAWPPI010000063.1"/>
</dbReference>
<name>A0A8J7C825_9CYAN</name>
<accession>A0A8J7C825</accession>
<feature type="transmembrane region" description="Helical" evidence="2">
    <location>
        <begin position="461"/>
        <end position="484"/>
    </location>
</feature>
<dbReference type="InterPro" id="IPR008629">
    <property type="entry name" value="GUN4-like"/>
</dbReference>
<keyword evidence="2" id="KW-1133">Transmembrane helix</keyword>
<feature type="domain" description="GUN4-like" evidence="3">
    <location>
        <begin position="663"/>
        <end position="777"/>
    </location>
</feature>
<evidence type="ECO:0000256" key="2">
    <source>
        <dbReference type="SAM" id="Phobius"/>
    </source>
</evidence>
<dbReference type="Pfam" id="PF14516">
    <property type="entry name" value="AAA_35"/>
    <property type="match status" value="1"/>
</dbReference>
<dbReference type="Gene3D" id="1.10.10.1770">
    <property type="entry name" value="Gun4-like"/>
    <property type="match status" value="1"/>
</dbReference>
<dbReference type="SUPFAM" id="SSF140869">
    <property type="entry name" value="GUN4-like"/>
    <property type="match status" value="1"/>
</dbReference>
<dbReference type="Proteomes" id="UP000629098">
    <property type="component" value="Unassembled WGS sequence"/>
</dbReference>
<proteinExistence type="predicted"/>
<organism evidence="4 5">
    <name type="scientific">Iningainema tapete BLCC-T55</name>
    <dbReference type="NCBI Taxonomy" id="2748662"/>
    <lineage>
        <taxon>Bacteria</taxon>
        <taxon>Bacillati</taxon>
        <taxon>Cyanobacteriota</taxon>
        <taxon>Cyanophyceae</taxon>
        <taxon>Nostocales</taxon>
        <taxon>Scytonemataceae</taxon>
        <taxon>Iningainema tapete</taxon>
    </lineage>
</organism>
<feature type="coiled-coil region" evidence="1">
    <location>
        <begin position="424"/>
        <end position="458"/>
    </location>
</feature>
<dbReference type="Gene3D" id="3.40.50.300">
    <property type="entry name" value="P-loop containing nucleotide triphosphate hydrolases"/>
    <property type="match status" value="1"/>
</dbReference>